<protein>
    <submittedName>
        <fullName evidence="2">Uncharacterized protein</fullName>
    </submittedName>
</protein>
<evidence type="ECO:0000256" key="1">
    <source>
        <dbReference type="SAM" id="MobiDB-lite"/>
    </source>
</evidence>
<dbReference type="EMBL" id="JAQQWI010000015">
    <property type="protein sequence ID" value="KAK8012802.1"/>
    <property type="molecule type" value="Genomic_DNA"/>
</dbReference>
<accession>A0ABR1RIN9</accession>
<evidence type="ECO:0000313" key="2">
    <source>
        <dbReference type="EMBL" id="KAK8012802.1"/>
    </source>
</evidence>
<dbReference type="Proteomes" id="UP001396898">
    <property type="component" value="Unassembled WGS sequence"/>
</dbReference>
<feature type="compositionally biased region" description="Basic and acidic residues" evidence="1">
    <location>
        <begin position="131"/>
        <end position="148"/>
    </location>
</feature>
<sequence>MGKSSIPSVRVAKRGATTGLTFGVTNSIEACVREKVVIKLPKGRRKAAQSACSWELLVVPFPDQLSEKNSRTRFSDKGDSGSAVLDIHGRFMGQLVAGGPSGLGGDSLQREDERLWRGEREGSGMPGKPTLFEKGKMPHEARPDNPELRPFEPVMDVSFVHMAWALFGDIARFTGKTPKLLGGK</sequence>
<organism evidence="2 3">
    <name type="scientific">Apiospora marii</name>
    <dbReference type="NCBI Taxonomy" id="335849"/>
    <lineage>
        <taxon>Eukaryota</taxon>
        <taxon>Fungi</taxon>
        <taxon>Dikarya</taxon>
        <taxon>Ascomycota</taxon>
        <taxon>Pezizomycotina</taxon>
        <taxon>Sordariomycetes</taxon>
        <taxon>Xylariomycetidae</taxon>
        <taxon>Amphisphaeriales</taxon>
        <taxon>Apiosporaceae</taxon>
        <taxon>Apiospora</taxon>
    </lineage>
</organism>
<proteinExistence type="predicted"/>
<keyword evidence="3" id="KW-1185">Reference proteome</keyword>
<gene>
    <name evidence="2" type="ORF">PG991_010177</name>
</gene>
<evidence type="ECO:0000313" key="3">
    <source>
        <dbReference type="Proteomes" id="UP001396898"/>
    </source>
</evidence>
<comment type="caution">
    <text evidence="2">The sequence shown here is derived from an EMBL/GenBank/DDBJ whole genome shotgun (WGS) entry which is preliminary data.</text>
</comment>
<reference evidence="2 3" key="1">
    <citation type="submission" date="2023-01" db="EMBL/GenBank/DDBJ databases">
        <title>Analysis of 21 Apiospora genomes using comparative genomics revels a genus with tremendous synthesis potential of carbohydrate active enzymes and secondary metabolites.</title>
        <authorList>
            <person name="Sorensen T."/>
        </authorList>
    </citation>
    <scope>NUCLEOTIDE SEQUENCE [LARGE SCALE GENOMIC DNA]</scope>
    <source>
        <strain evidence="2 3">CBS 20057</strain>
    </source>
</reference>
<name>A0ABR1RIN9_9PEZI</name>
<feature type="region of interest" description="Disordered" evidence="1">
    <location>
        <begin position="117"/>
        <end position="148"/>
    </location>
</feature>